<evidence type="ECO:0000313" key="2">
    <source>
        <dbReference type="EMBL" id="CAG6640384.1"/>
    </source>
</evidence>
<organism evidence="2">
    <name type="scientific">Cacopsylla melanoneura</name>
    <dbReference type="NCBI Taxonomy" id="428564"/>
    <lineage>
        <taxon>Eukaryota</taxon>
        <taxon>Metazoa</taxon>
        <taxon>Ecdysozoa</taxon>
        <taxon>Arthropoda</taxon>
        <taxon>Hexapoda</taxon>
        <taxon>Insecta</taxon>
        <taxon>Pterygota</taxon>
        <taxon>Neoptera</taxon>
        <taxon>Paraneoptera</taxon>
        <taxon>Hemiptera</taxon>
        <taxon>Sternorrhyncha</taxon>
        <taxon>Psylloidea</taxon>
        <taxon>Psyllidae</taxon>
        <taxon>Psyllinae</taxon>
        <taxon>Cacopsylla</taxon>
    </lineage>
</organism>
<sequence>MCFFIFVCISPTLVIMPSLELVFLDIMCIVYITYVFSKNSCITEFTCNVFKNMKILVGRNFDEFIQYFPYCSIIESKNKSTINENIINIIGQVLTLTSYLQPKPKL</sequence>
<proteinExistence type="predicted"/>
<dbReference type="EMBL" id="HBUF01111809">
    <property type="protein sequence ID" value="CAG6640384.1"/>
    <property type="molecule type" value="Transcribed_RNA"/>
</dbReference>
<accession>A0A8D8W0H6</accession>
<evidence type="ECO:0000256" key="1">
    <source>
        <dbReference type="SAM" id="Phobius"/>
    </source>
</evidence>
<dbReference type="EMBL" id="HBUF01111808">
    <property type="protein sequence ID" value="CAG6640381.1"/>
    <property type="molecule type" value="Transcribed_RNA"/>
</dbReference>
<keyword evidence="1" id="KW-0812">Transmembrane</keyword>
<name>A0A8D8W0H6_9HEMI</name>
<keyword evidence="1" id="KW-1133">Transmembrane helix</keyword>
<dbReference type="AlphaFoldDB" id="A0A8D8W0H6"/>
<keyword evidence="1" id="KW-0472">Membrane</keyword>
<dbReference type="EMBL" id="HBUF01111807">
    <property type="protein sequence ID" value="CAG6640378.1"/>
    <property type="molecule type" value="Transcribed_RNA"/>
</dbReference>
<protein>
    <submittedName>
        <fullName evidence="2">Uncharacterized protein</fullName>
    </submittedName>
</protein>
<reference evidence="2" key="1">
    <citation type="submission" date="2021-05" db="EMBL/GenBank/DDBJ databases">
        <authorList>
            <person name="Alioto T."/>
            <person name="Alioto T."/>
            <person name="Gomez Garrido J."/>
        </authorList>
    </citation>
    <scope>NUCLEOTIDE SEQUENCE</scope>
</reference>
<feature type="transmembrane region" description="Helical" evidence="1">
    <location>
        <begin position="12"/>
        <end position="36"/>
    </location>
</feature>